<dbReference type="EC" id="1.1.1.153" evidence="4"/>
<gene>
    <name evidence="9" type="primary">SPR</name>
</gene>
<dbReference type="OrthoDB" id="153074at2759"/>
<dbReference type="InterPro" id="IPR002347">
    <property type="entry name" value="SDR_fam"/>
</dbReference>
<dbReference type="Gene3D" id="3.40.50.720">
    <property type="entry name" value="NAD(P)-binding Rossmann-like Domain"/>
    <property type="match status" value="1"/>
</dbReference>
<comment type="similarity">
    <text evidence="2">Belongs to the sepiapterin reductase family.</text>
</comment>
<dbReference type="CDD" id="cd05367">
    <property type="entry name" value="SPR-like_SDR_c"/>
    <property type="match status" value="1"/>
</dbReference>
<dbReference type="PRINTS" id="PR00081">
    <property type="entry name" value="GDHRDH"/>
</dbReference>
<organism evidence="9 10">
    <name type="scientific">Naja naja</name>
    <name type="common">Indian cobra</name>
    <dbReference type="NCBI Taxonomy" id="35670"/>
    <lineage>
        <taxon>Eukaryota</taxon>
        <taxon>Metazoa</taxon>
        <taxon>Chordata</taxon>
        <taxon>Craniata</taxon>
        <taxon>Vertebrata</taxon>
        <taxon>Euteleostomi</taxon>
        <taxon>Lepidosauria</taxon>
        <taxon>Squamata</taxon>
        <taxon>Bifurcata</taxon>
        <taxon>Unidentata</taxon>
        <taxon>Episquamata</taxon>
        <taxon>Toxicofera</taxon>
        <taxon>Serpentes</taxon>
        <taxon>Colubroidea</taxon>
        <taxon>Elapidae</taxon>
        <taxon>Elapinae</taxon>
        <taxon>Naja</taxon>
    </lineage>
</organism>
<dbReference type="AlphaFoldDB" id="A0A8C6XEB9"/>
<evidence type="ECO:0000313" key="9">
    <source>
        <dbReference type="Ensembl" id="ENSNNAP00000012885.1"/>
    </source>
</evidence>
<dbReference type="InterPro" id="IPR006393">
    <property type="entry name" value="Sepiapterin_red"/>
</dbReference>
<keyword evidence="10" id="KW-1185">Reference proteome</keyword>
<dbReference type="InterPro" id="IPR051721">
    <property type="entry name" value="Biopterin_syn/organic_redct"/>
</dbReference>
<protein>
    <recommendedName>
        <fullName evidence="5">Sepiapterin reductase</fullName>
        <ecNumber evidence="4">1.1.1.153</ecNumber>
    </recommendedName>
</protein>
<evidence type="ECO:0000256" key="2">
    <source>
        <dbReference type="ARBA" id="ARBA00010483"/>
    </source>
</evidence>
<sequence length="263" mass="28117">MEPGPAWGRTACIVTGASRGFGLSLAHLLATHLPPGSALLLVARSAGPLGRLEGELRAACPELLVQALPADLGSEQGLRRVAEAGRGLREARDPQRLLLINNAGSLGNVSKTFSDFSEPSDVNSYLNLNVTSALCLTASVLKAFPAQPGFSRVVVNVSSLCALKPFKNWTLYCAGKAARDMMFQVLAAEEPDVQVLNYAPGPLDTSMQEEARTLSADPELRQFFLHLKESGQLIDCDVSARKLLDLLVANAFESGAHVDFYDP</sequence>
<evidence type="ECO:0000313" key="10">
    <source>
        <dbReference type="Proteomes" id="UP000694559"/>
    </source>
</evidence>
<dbReference type="SUPFAM" id="SSF51735">
    <property type="entry name" value="NAD(P)-binding Rossmann-fold domains"/>
    <property type="match status" value="1"/>
</dbReference>
<dbReference type="GO" id="GO:0006729">
    <property type="term" value="P:tetrahydrobiopterin biosynthetic process"/>
    <property type="evidence" value="ECO:0007669"/>
    <property type="project" value="InterPro"/>
</dbReference>
<keyword evidence="6" id="KW-0963">Cytoplasm</keyword>
<dbReference type="NCBIfam" id="TIGR01500">
    <property type="entry name" value="sepiapter_red"/>
    <property type="match status" value="1"/>
</dbReference>
<dbReference type="FunFam" id="3.40.50.720:FF:000259">
    <property type="entry name" value="Sepiapterin reductase"/>
    <property type="match status" value="1"/>
</dbReference>
<dbReference type="Pfam" id="PF00106">
    <property type="entry name" value="adh_short"/>
    <property type="match status" value="1"/>
</dbReference>
<dbReference type="GO" id="GO:0005654">
    <property type="term" value="C:nucleoplasm"/>
    <property type="evidence" value="ECO:0007669"/>
    <property type="project" value="Ensembl"/>
</dbReference>
<accession>A0A8C6XEB9</accession>
<keyword evidence="8" id="KW-0560">Oxidoreductase</keyword>
<keyword evidence="7" id="KW-0521">NADP</keyword>
<evidence type="ECO:0000256" key="7">
    <source>
        <dbReference type="ARBA" id="ARBA00022857"/>
    </source>
</evidence>
<proteinExistence type="inferred from homology"/>
<dbReference type="Proteomes" id="UP000694559">
    <property type="component" value="Unplaced"/>
</dbReference>
<reference evidence="9" key="2">
    <citation type="submission" date="2025-09" db="UniProtKB">
        <authorList>
            <consortium name="Ensembl"/>
        </authorList>
    </citation>
    <scope>IDENTIFICATION</scope>
</reference>
<dbReference type="PANTHER" id="PTHR44085:SF2">
    <property type="entry name" value="SEPIAPTERIN REDUCTASE"/>
    <property type="match status" value="1"/>
</dbReference>
<dbReference type="GeneTree" id="ENSGT00440000033609"/>
<comment type="subunit">
    <text evidence="3">Homodimer.</text>
</comment>
<dbReference type="InterPro" id="IPR036291">
    <property type="entry name" value="NAD(P)-bd_dom_sf"/>
</dbReference>
<dbReference type="GO" id="GO:0004757">
    <property type="term" value="F:sepiapterin reductase (NADP+) activity"/>
    <property type="evidence" value="ECO:0007669"/>
    <property type="project" value="UniProtKB-EC"/>
</dbReference>
<evidence type="ECO:0000256" key="6">
    <source>
        <dbReference type="ARBA" id="ARBA00022490"/>
    </source>
</evidence>
<evidence type="ECO:0000256" key="8">
    <source>
        <dbReference type="ARBA" id="ARBA00023002"/>
    </source>
</evidence>
<reference evidence="9" key="1">
    <citation type="submission" date="2025-08" db="UniProtKB">
        <authorList>
            <consortium name="Ensembl"/>
        </authorList>
    </citation>
    <scope>IDENTIFICATION</scope>
</reference>
<dbReference type="Ensembl" id="ENSNNAT00000013482.1">
    <property type="protein sequence ID" value="ENSNNAP00000012885.1"/>
    <property type="gene ID" value="ENSNNAG00000008683.1"/>
</dbReference>
<evidence type="ECO:0000256" key="3">
    <source>
        <dbReference type="ARBA" id="ARBA00011738"/>
    </source>
</evidence>
<dbReference type="GO" id="GO:0005829">
    <property type="term" value="C:cytosol"/>
    <property type="evidence" value="ECO:0007669"/>
    <property type="project" value="Ensembl"/>
</dbReference>
<evidence type="ECO:0000256" key="4">
    <source>
        <dbReference type="ARBA" id="ARBA00013075"/>
    </source>
</evidence>
<evidence type="ECO:0000256" key="5">
    <source>
        <dbReference type="ARBA" id="ARBA00019170"/>
    </source>
</evidence>
<dbReference type="PANTHER" id="PTHR44085">
    <property type="entry name" value="SEPIAPTERIN REDUCTASE"/>
    <property type="match status" value="1"/>
</dbReference>
<dbReference type="OMA" id="FKGWTLY"/>
<name>A0A8C6XEB9_NAJNA</name>
<evidence type="ECO:0000256" key="1">
    <source>
        <dbReference type="ARBA" id="ARBA00004496"/>
    </source>
</evidence>
<comment type="subcellular location">
    <subcellularLocation>
        <location evidence="1">Cytoplasm</location>
    </subcellularLocation>
</comment>
<dbReference type="GO" id="GO:0006809">
    <property type="term" value="P:nitric oxide biosynthetic process"/>
    <property type="evidence" value="ECO:0007669"/>
    <property type="project" value="Ensembl"/>
</dbReference>